<name>A0A2N9H0K0_FAGSY</name>
<accession>A0A2N9H0K0</accession>
<feature type="domain" description="SAP" evidence="2">
    <location>
        <begin position="164"/>
        <end position="199"/>
    </location>
</feature>
<evidence type="ECO:0000256" key="1">
    <source>
        <dbReference type="SAM" id="MobiDB-lite"/>
    </source>
</evidence>
<dbReference type="PANTHER" id="PTHR35323:SF2">
    <property type="entry name" value="SAP DOMAIN-CONTAINING PROTEIN"/>
    <property type="match status" value="1"/>
</dbReference>
<evidence type="ECO:0000313" key="4">
    <source>
        <dbReference type="EMBL" id="SPD08047.1"/>
    </source>
</evidence>
<feature type="compositionally biased region" description="Acidic residues" evidence="1">
    <location>
        <begin position="15"/>
        <end position="57"/>
    </location>
</feature>
<dbReference type="Pfam" id="PF24766">
    <property type="entry name" value="DUF7699"/>
    <property type="match status" value="1"/>
</dbReference>
<gene>
    <name evidence="4" type="ORF">FSB_LOCUS35929</name>
</gene>
<evidence type="ECO:0000259" key="3">
    <source>
        <dbReference type="Pfam" id="PF24766"/>
    </source>
</evidence>
<feature type="domain" description="DUF7699" evidence="3">
    <location>
        <begin position="223"/>
        <end position="307"/>
    </location>
</feature>
<dbReference type="AlphaFoldDB" id="A0A2N9H0K0"/>
<dbReference type="InterPro" id="IPR003034">
    <property type="entry name" value="SAP_dom"/>
</dbReference>
<evidence type="ECO:0000259" key="2">
    <source>
        <dbReference type="Pfam" id="PF02037"/>
    </source>
</evidence>
<dbReference type="Pfam" id="PF02037">
    <property type="entry name" value="SAP"/>
    <property type="match status" value="1"/>
</dbReference>
<dbReference type="EMBL" id="OIVN01003001">
    <property type="protein sequence ID" value="SPD08047.1"/>
    <property type="molecule type" value="Genomic_DNA"/>
</dbReference>
<feature type="compositionally biased region" description="Basic residues" evidence="1">
    <location>
        <begin position="347"/>
        <end position="356"/>
    </location>
</feature>
<dbReference type="PANTHER" id="PTHR35323">
    <property type="entry name" value="SAP DOMAIN-CONTAINING PROTEIN"/>
    <property type="match status" value="1"/>
</dbReference>
<dbReference type="InterPro" id="IPR056116">
    <property type="entry name" value="DUF7699"/>
</dbReference>
<feature type="region of interest" description="Disordered" evidence="1">
    <location>
        <begin position="1"/>
        <end position="57"/>
    </location>
</feature>
<protein>
    <submittedName>
        <fullName evidence="4">Uncharacterized protein</fullName>
    </submittedName>
</protein>
<sequence length="536" mass="61418">MAEDKGKRILICLSSEEEEDEVEDSDNEEEEEEYDDDDDDNDEEDEEEEEDDGDDESLCNNVICQLKGLRRKLLFELELIATQATRLELGRQRGGSRASLGSAGQMHFTILNEHFEEDLMPMKKRYGERGSSCLKPFLPSRQPAKPLTITEYLGALFSAEGSGLDSLNLKECKAYLRKHGLRLAGTKAVCIQRINEHWRIKDGCGEAFYPISTFVINCTGDVCKGDVVMFTQKVYEKFSKVTRHGRRLGKRTIAGRVVKESYGAAKQQHTFTVEVLWSKGINRLPPLFPLLVKGRNLYKLRTFRQHWSNESERRNVLAEKHKRGTAARLVRARKKRMKTLSSNGVVKHQKQFHHTRSSQPAKTTAPGKGKHFDRHGNAAFQGHEKSKNHHQHQEAPLLRPVNIEGNTVSGASKYTKRHQKFAHPNNDRVPSFQSYVDPPQNSYQFQHGRLLSSYDMPSTLTMMRQPLGDYADSSLLPASHHQWFKHRNDTYNTYSNPTYNFEMRNFGHMPESMNVDSLLHPFPSGTETYGHGNYRF</sequence>
<feature type="region of interest" description="Disordered" evidence="1">
    <location>
        <begin position="383"/>
        <end position="402"/>
    </location>
</feature>
<organism evidence="4">
    <name type="scientific">Fagus sylvatica</name>
    <name type="common">Beechnut</name>
    <dbReference type="NCBI Taxonomy" id="28930"/>
    <lineage>
        <taxon>Eukaryota</taxon>
        <taxon>Viridiplantae</taxon>
        <taxon>Streptophyta</taxon>
        <taxon>Embryophyta</taxon>
        <taxon>Tracheophyta</taxon>
        <taxon>Spermatophyta</taxon>
        <taxon>Magnoliopsida</taxon>
        <taxon>eudicotyledons</taxon>
        <taxon>Gunneridae</taxon>
        <taxon>Pentapetalae</taxon>
        <taxon>rosids</taxon>
        <taxon>fabids</taxon>
        <taxon>Fagales</taxon>
        <taxon>Fagaceae</taxon>
        <taxon>Fagus</taxon>
    </lineage>
</organism>
<feature type="region of interest" description="Disordered" evidence="1">
    <location>
        <begin position="340"/>
        <end position="376"/>
    </location>
</feature>
<reference evidence="4" key="1">
    <citation type="submission" date="2018-02" db="EMBL/GenBank/DDBJ databases">
        <authorList>
            <person name="Cohen D.B."/>
            <person name="Kent A.D."/>
        </authorList>
    </citation>
    <scope>NUCLEOTIDE SEQUENCE</scope>
</reference>
<proteinExistence type="predicted"/>